<dbReference type="EMBL" id="CP114648">
    <property type="protein sequence ID" value="WAZ91817.1"/>
    <property type="molecule type" value="Genomic_DNA"/>
</dbReference>
<proteinExistence type="predicted"/>
<keyword evidence="1" id="KW-0614">Plasmid</keyword>
<evidence type="ECO:0000313" key="1">
    <source>
        <dbReference type="EMBL" id="WAZ91817.1"/>
    </source>
</evidence>
<protein>
    <submittedName>
        <fullName evidence="1">Uncharacterized protein</fullName>
    </submittedName>
</protein>
<organism evidence="1 2">
    <name type="scientific">Borrelia miyamotoi</name>
    <dbReference type="NCBI Taxonomy" id="47466"/>
    <lineage>
        <taxon>Bacteria</taxon>
        <taxon>Pseudomonadati</taxon>
        <taxon>Spirochaetota</taxon>
        <taxon>Spirochaetia</taxon>
        <taxon>Spirochaetales</taxon>
        <taxon>Borreliaceae</taxon>
        <taxon>Borrelia</taxon>
    </lineage>
</organism>
<name>A0AAQ3AHF1_9SPIR</name>
<accession>A0AAQ3AHF1</accession>
<dbReference type="AlphaFoldDB" id="A0AAQ3AHF1"/>
<gene>
    <name evidence="1" type="ORF">O5398_06740</name>
</gene>
<evidence type="ECO:0000313" key="2">
    <source>
        <dbReference type="Proteomes" id="UP001164544"/>
    </source>
</evidence>
<dbReference type="Proteomes" id="UP001164544">
    <property type="component" value="Plasmid p410-lp20-1"/>
</dbReference>
<dbReference type="RefSeq" id="WP_269447567.1">
    <property type="nucleotide sequence ID" value="NZ_CP017132.1"/>
</dbReference>
<geneLocation type="plasmid" evidence="1 2">
    <name>p410-lp20-1</name>
</geneLocation>
<reference evidence="1" key="1">
    <citation type="submission" date="2022-12" db="EMBL/GenBank/DDBJ databases">
        <title>B. miyamotoi WGS.</title>
        <authorList>
            <person name="Kuleshov K.V."/>
            <person name="Hoornstra D."/>
            <person name="Hovius J.W."/>
            <person name="Platonov A.E."/>
            <person name="Telford S.R. III."/>
        </authorList>
    </citation>
    <scope>NUCLEOTIDE SEQUENCE</scope>
    <source>
        <strain evidence="1">410</strain>
        <plasmid evidence="1">p410-lp20-1</plasmid>
    </source>
</reference>
<sequence length="44" mass="4830">MLSVVIAAVLVMCVSSVGIYAFKGNFKGQSFFNNYVLNLEADLR</sequence>